<dbReference type="Proteomes" id="UP001497457">
    <property type="component" value="Chromosome 27b"/>
</dbReference>
<comment type="pathway">
    <text evidence="1">Protein modification; protein ubiquitination.</text>
</comment>
<dbReference type="InterPro" id="IPR002083">
    <property type="entry name" value="MATH/TRAF_dom"/>
</dbReference>
<dbReference type="SMART" id="SM00061">
    <property type="entry name" value="MATH"/>
    <property type="match status" value="1"/>
</dbReference>
<feature type="domain" description="BTB" evidence="3">
    <location>
        <begin position="228"/>
        <end position="295"/>
    </location>
</feature>
<protein>
    <submittedName>
        <fullName evidence="5">Uncharacterized protein</fullName>
    </submittedName>
</protein>
<dbReference type="PANTHER" id="PTHR26379:SF474">
    <property type="entry name" value="OS08G0228200 PROTEIN"/>
    <property type="match status" value="1"/>
</dbReference>
<dbReference type="InterPro" id="IPR000210">
    <property type="entry name" value="BTB/POZ_dom"/>
</dbReference>
<evidence type="ECO:0000313" key="5">
    <source>
        <dbReference type="EMBL" id="CAL5007438.1"/>
    </source>
</evidence>
<dbReference type="EMBL" id="OZ075137">
    <property type="protein sequence ID" value="CAL5007438.1"/>
    <property type="molecule type" value="Genomic_DNA"/>
</dbReference>
<evidence type="ECO:0000259" key="4">
    <source>
        <dbReference type="PROSITE" id="PS50144"/>
    </source>
</evidence>
<dbReference type="Gene3D" id="1.25.40.420">
    <property type="match status" value="1"/>
</dbReference>
<evidence type="ECO:0000259" key="3">
    <source>
        <dbReference type="PROSITE" id="PS50097"/>
    </source>
</evidence>
<dbReference type="InterPro" id="IPR045005">
    <property type="entry name" value="BPM1-6"/>
</dbReference>
<dbReference type="SUPFAM" id="SSF54695">
    <property type="entry name" value="POZ domain"/>
    <property type="match status" value="1"/>
</dbReference>
<dbReference type="InterPro" id="IPR056423">
    <property type="entry name" value="BACK_BPM_SPOP"/>
</dbReference>
<dbReference type="CDD" id="cd00121">
    <property type="entry name" value="MATH"/>
    <property type="match status" value="1"/>
</dbReference>
<dbReference type="PROSITE" id="PS50144">
    <property type="entry name" value="MATH"/>
    <property type="match status" value="1"/>
</dbReference>
<reference evidence="6" key="1">
    <citation type="submission" date="2024-06" db="EMBL/GenBank/DDBJ databases">
        <authorList>
            <person name="Ryan C."/>
        </authorList>
    </citation>
    <scope>NUCLEOTIDE SEQUENCE [LARGE SCALE GENOMIC DNA]</scope>
</reference>
<evidence type="ECO:0000256" key="2">
    <source>
        <dbReference type="ARBA" id="ARBA00010846"/>
    </source>
</evidence>
<proteinExistence type="inferred from homology"/>
<keyword evidence="6" id="KW-1185">Reference proteome</keyword>
<organism evidence="5 6">
    <name type="scientific">Urochloa decumbens</name>
    <dbReference type="NCBI Taxonomy" id="240449"/>
    <lineage>
        <taxon>Eukaryota</taxon>
        <taxon>Viridiplantae</taxon>
        <taxon>Streptophyta</taxon>
        <taxon>Embryophyta</taxon>
        <taxon>Tracheophyta</taxon>
        <taxon>Spermatophyta</taxon>
        <taxon>Magnoliopsida</taxon>
        <taxon>Liliopsida</taxon>
        <taxon>Poales</taxon>
        <taxon>Poaceae</taxon>
        <taxon>PACMAD clade</taxon>
        <taxon>Panicoideae</taxon>
        <taxon>Panicodae</taxon>
        <taxon>Paniceae</taxon>
        <taxon>Melinidinae</taxon>
        <taxon>Urochloa</taxon>
    </lineage>
</organism>
<dbReference type="Gene3D" id="3.30.710.10">
    <property type="entry name" value="Potassium Channel Kv1.1, Chain A"/>
    <property type="match status" value="1"/>
</dbReference>
<feature type="domain" description="MATH" evidence="4">
    <location>
        <begin position="57"/>
        <end position="191"/>
    </location>
</feature>
<dbReference type="PROSITE" id="PS50097">
    <property type="entry name" value="BTB"/>
    <property type="match status" value="1"/>
</dbReference>
<dbReference type="Pfam" id="PF22486">
    <property type="entry name" value="MATH_2"/>
    <property type="match status" value="1"/>
</dbReference>
<dbReference type="Gene3D" id="2.60.210.10">
    <property type="entry name" value="Apoptosis, Tumor Necrosis Factor Receptor Associated Protein 2, Chain A"/>
    <property type="match status" value="1"/>
</dbReference>
<evidence type="ECO:0000313" key="6">
    <source>
        <dbReference type="Proteomes" id="UP001497457"/>
    </source>
</evidence>
<sequence length="401" mass="44236">MDTAMDSDCTREPAVNRFTLSCDSVAIYTGSSAASQTKLMTMSATRTKSRCELQTACGSHTFEIVGYSLHKGLGKGKFIRSGNFAVGGYDWCIKFFPHGMDSTEFVSVYLCLLSPKAKVRAFMEFKLVDQTTGLPSSIQFSKQADLFDTTDTIDAGATKSYGWGYDRFMKTSDIEASAYLRDDRLVMECDVTVIKGPKVTETTIGEVRVPPSDLSKDFGKLLIAGVETDVTFKVKGETFEAHRNVLAARSPVFKAQLYGMVGVDNRSCITIEDIKPGIFKALLHFVYTDSLPDVQDIELDEIHEDEDIMKFLLVAADKYAMERLKLVCTSMLCKSLDEKNVAATLALADLHNCSELRKACIEYIASSDRVGDVAASPGYQHLKTACPAIFKDLWEKAARLA</sequence>
<evidence type="ECO:0000256" key="1">
    <source>
        <dbReference type="ARBA" id="ARBA00004906"/>
    </source>
</evidence>
<dbReference type="Pfam" id="PF24570">
    <property type="entry name" value="BACK_BPM_SPOP"/>
    <property type="match status" value="1"/>
</dbReference>
<dbReference type="SUPFAM" id="SSF49599">
    <property type="entry name" value="TRAF domain-like"/>
    <property type="match status" value="1"/>
</dbReference>
<dbReference type="InterPro" id="IPR011333">
    <property type="entry name" value="SKP1/BTB/POZ_sf"/>
</dbReference>
<dbReference type="InterPro" id="IPR008974">
    <property type="entry name" value="TRAF-like"/>
</dbReference>
<comment type="similarity">
    <text evidence="2">Belongs to the Tdpoz family.</text>
</comment>
<dbReference type="SMART" id="SM00225">
    <property type="entry name" value="BTB"/>
    <property type="match status" value="1"/>
</dbReference>
<dbReference type="AlphaFoldDB" id="A0ABC9BV47"/>
<name>A0ABC9BV47_9POAL</name>
<dbReference type="Pfam" id="PF00651">
    <property type="entry name" value="BTB"/>
    <property type="match status" value="1"/>
</dbReference>
<accession>A0ABC9BV47</accession>
<gene>
    <name evidence="5" type="ORF">URODEC1_LOCUS68503</name>
</gene>
<dbReference type="CDD" id="cd18280">
    <property type="entry name" value="BTB_POZ_BPM_plant"/>
    <property type="match status" value="1"/>
</dbReference>
<dbReference type="PANTHER" id="PTHR26379">
    <property type="entry name" value="BTB/POZ AND MATH DOMAIN-CONTAINING PROTEIN 1"/>
    <property type="match status" value="1"/>
</dbReference>
<reference evidence="5 6" key="2">
    <citation type="submission" date="2024-10" db="EMBL/GenBank/DDBJ databases">
        <authorList>
            <person name="Ryan C."/>
        </authorList>
    </citation>
    <scope>NUCLEOTIDE SEQUENCE [LARGE SCALE GENOMIC DNA]</scope>
</reference>